<accession>A0AAD0YG64</accession>
<dbReference type="RefSeq" id="WP_123854348.1">
    <property type="nucleotide sequence ID" value="NZ_CP033912.1"/>
</dbReference>
<dbReference type="AlphaFoldDB" id="A0AAD0YG64"/>
<proteinExistence type="predicted"/>
<reference evidence="3 4" key="1">
    <citation type="submission" date="2018-11" db="EMBL/GenBank/DDBJ databases">
        <title>Proposal to divide the Flavobacteriaceae and reorganize its genera based on Amino Acid Identity values calculated from whole genome sequences.</title>
        <authorList>
            <person name="Nicholson A.C."/>
            <person name="Gulvik C.A."/>
            <person name="Whitney A.M."/>
            <person name="Humrighouse B.W."/>
            <person name="Bell M."/>
            <person name="Holmes B."/>
            <person name="Steigerwalt A.G."/>
            <person name="Villarma A."/>
            <person name="Sheth M."/>
            <person name="Batra D."/>
            <person name="Pryor J."/>
            <person name="Bernardet J.-F."/>
            <person name="Hugo C."/>
            <person name="Kampfer P."/>
            <person name="Newman J."/>
            <person name="McQuiston J.R."/>
        </authorList>
    </citation>
    <scope>NUCLEOTIDE SEQUENCE [LARGE SCALE GENOMIC DNA]</scope>
    <source>
        <strain evidence="1 3">G0207</strain>
        <strain evidence="2 4">H5143</strain>
    </source>
</reference>
<dbReference type="NCBIfam" id="TIGR01200">
    <property type="entry name" value="GLPGLI"/>
    <property type="match status" value="1"/>
</dbReference>
<dbReference type="Proteomes" id="UP000281741">
    <property type="component" value="Chromosome"/>
</dbReference>
<evidence type="ECO:0000313" key="1">
    <source>
        <dbReference type="EMBL" id="AZA86948.1"/>
    </source>
</evidence>
<keyword evidence="4" id="KW-1185">Reference proteome</keyword>
<dbReference type="Pfam" id="PF22252">
    <property type="entry name" value="PNGase_F-II_N"/>
    <property type="match status" value="1"/>
</dbReference>
<protein>
    <submittedName>
        <fullName evidence="1">GLPGLI family protein</fullName>
    </submittedName>
</protein>
<dbReference type="InterPro" id="IPR005901">
    <property type="entry name" value="GLPGLI"/>
</dbReference>
<dbReference type="Proteomes" id="UP000274073">
    <property type="component" value="Chromosome"/>
</dbReference>
<dbReference type="EMBL" id="CP033915">
    <property type="protein sequence ID" value="AZA86948.1"/>
    <property type="molecule type" value="Genomic_DNA"/>
</dbReference>
<evidence type="ECO:0000313" key="4">
    <source>
        <dbReference type="Proteomes" id="UP000281741"/>
    </source>
</evidence>
<evidence type="ECO:0000313" key="2">
    <source>
        <dbReference type="EMBL" id="AZA95375.1"/>
    </source>
</evidence>
<name>A0AAD0YG64_9FLAO</name>
<evidence type="ECO:0000313" key="3">
    <source>
        <dbReference type="Proteomes" id="UP000274073"/>
    </source>
</evidence>
<organism evidence="1 3">
    <name type="scientific">Chryseobacterium shandongense</name>
    <dbReference type="NCBI Taxonomy" id="1493872"/>
    <lineage>
        <taxon>Bacteria</taxon>
        <taxon>Pseudomonadati</taxon>
        <taxon>Bacteroidota</taxon>
        <taxon>Flavobacteriia</taxon>
        <taxon>Flavobacteriales</taxon>
        <taxon>Weeksellaceae</taxon>
        <taxon>Chryseobacterium group</taxon>
        <taxon>Chryseobacterium</taxon>
    </lineage>
</organism>
<dbReference type="EMBL" id="CP033912">
    <property type="protein sequence ID" value="AZA95375.1"/>
    <property type="molecule type" value="Genomic_DNA"/>
</dbReference>
<gene>
    <name evidence="1" type="ORF">EG349_09215</name>
    <name evidence="2" type="ORF">EG353_07295</name>
</gene>
<sequence>MNWKILFKTAFILIAFSNFLYGQNYRISYQIGYKTDSLSMEMMKKDMILLVKPEKSKFYSREQFDNDSVVIESKKTGAKVRLKSDYNFMVIKDKKNKKLSKFTFLLRDLYQLPVTAPDFDWKITSETKSIAGYTCQKASLSYSGRNWEAWFTSDIALQEGPSIFDGLPGLIIYMKDTKNNYEFSFTGIKKDETSDMDFLSAKPLEITKKQLDKLLLDHYNDPYREMKSGNLKVLWQDENGKPFKPDYKELTKQEQKYIKTNNNPIELRDALKYPR</sequence>